<keyword evidence="3" id="KW-1185">Reference proteome</keyword>
<organism evidence="2 3">
    <name type="scientific">Jiangella rhizosphaerae</name>
    <dbReference type="NCBI Taxonomy" id="2293569"/>
    <lineage>
        <taxon>Bacteria</taxon>
        <taxon>Bacillati</taxon>
        <taxon>Actinomycetota</taxon>
        <taxon>Actinomycetes</taxon>
        <taxon>Jiangellales</taxon>
        <taxon>Jiangellaceae</taxon>
        <taxon>Jiangella</taxon>
    </lineage>
</organism>
<dbReference type="Proteomes" id="UP000284057">
    <property type="component" value="Unassembled WGS sequence"/>
</dbReference>
<evidence type="ECO:0000313" key="2">
    <source>
        <dbReference type="EMBL" id="RIQ30164.1"/>
    </source>
</evidence>
<evidence type="ECO:0000313" key="3">
    <source>
        <dbReference type="Proteomes" id="UP000284057"/>
    </source>
</evidence>
<dbReference type="GO" id="GO:0016491">
    <property type="term" value="F:oxidoreductase activity"/>
    <property type="evidence" value="ECO:0007669"/>
    <property type="project" value="InterPro"/>
</dbReference>
<dbReference type="InterPro" id="IPR023210">
    <property type="entry name" value="NADP_OxRdtase_dom"/>
</dbReference>
<dbReference type="Gene3D" id="3.20.20.100">
    <property type="entry name" value="NADP-dependent oxidoreductase domain"/>
    <property type="match status" value="1"/>
</dbReference>
<dbReference type="PANTHER" id="PTHR42686:SF1">
    <property type="entry name" value="GH17980P-RELATED"/>
    <property type="match status" value="1"/>
</dbReference>
<dbReference type="RefSeq" id="WP_119659343.1">
    <property type="nucleotide sequence ID" value="NZ_QUAL01000060.1"/>
</dbReference>
<dbReference type="EMBL" id="QUAL01000060">
    <property type="protein sequence ID" value="RIQ30164.1"/>
    <property type="molecule type" value="Genomic_DNA"/>
</dbReference>
<dbReference type="OrthoDB" id="9768851at2"/>
<reference evidence="2 3" key="1">
    <citation type="submission" date="2018-09" db="EMBL/GenBank/DDBJ databases">
        <title>Isolation, diversity and antifungal activity of actinobacteria from wheat.</title>
        <authorList>
            <person name="Han C."/>
        </authorList>
    </citation>
    <scope>NUCLEOTIDE SEQUENCE [LARGE SCALE GENOMIC DNA]</scope>
    <source>
        <strain evidence="2 3">NEAU-YY265</strain>
    </source>
</reference>
<sequence>MTVTLPRLGIGTAAFGGLFTPVAEADALDAVRVAAELGVRYFDTAPRYGHGLAERRLARGLRESGPSDAVVSTKVGWLLRDGQTVVPDWTERGIRASLESSLERLGRDHVDIAFIHDPDDAADEVRRTAYPALRRLRDEGVVRAIGFGMNHADPLAAFVGEFDVDVVLVAGRFTLLDHRALTTLLPACAATATQVVVGGVFNTGLLAEPSAAAKYDYRPVGPDMLERALRCQEICAGYDVALAAAAVQFPLLHPAVTTVLVGCRSGAEVAANAAAAGREIPADLWAELAAAGYVPAELLTAV</sequence>
<dbReference type="SUPFAM" id="SSF51430">
    <property type="entry name" value="NAD(P)-linked oxidoreductase"/>
    <property type="match status" value="1"/>
</dbReference>
<dbReference type="AlphaFoldDB" id="A0A418KU51"/>
<protein>
    <submittedName>
        <fullName evidence="2">Aldo/keto reductase</fullName>
    </submittedName>
</protein>
<dbReference type="PRINTS" id="PR00069">
    <property type="entry name" value="ALDKETRDTASE"/>
</dbReference>
<name>A0A418KU51_9ACTN</name>
<accession>A0A418KU51</accession>
<evidence type="ECO:0000259" key="1">
    <source>
        <dbReference type="Pfam" id="PF00248"/>
    </source>
</evidence>
<proteinExistence type="predicted"/>
<dbReference type="GO" id="GO:0005829">
    <property type="term" value="C:cytosol"/>
    <property type="evidence" value="ECO:0007669"/>
    <property type="project" value="TreeGrafter"/>
</dbReference>
<gene>
    <name evidence="2" type="ORF">DY240_07580</name>
</gene>
<dbReference type="PANTHER" id="PTHR42686">
    <property type="entry name" value="GH17980P-RELATED"/>
    <property type="match status" value="1"/>
</dbReference>
<dbReference type="CDD" id="cd19152">
    <property type="entry name" value="AKR_AKR15A"/>
    <property type="match status" value="1"/>
</dbReference>
<feature type="domain" description="NADP-dependent oxidoreductase" evidence="1">
    <location>
        <begin position="7"/>
        <end position="290"/>
    </location>
</feature>
<dbReference type="InterPro" id="IPR020471">
    <property type="entry name" value="AKR"/>
</dbReference>
<dbReference type="Pfam" id="PF00248">
    <property type="entry name" value="Aldo_ket_red"/>
    <property type="match status" value="1"/>
</dbReference>
<dbReference type="InterPro" id="IPR036812">
    <property type="entry name" value="NAD(P)_OxRdtase_dom_sf"/>
</dbReference>
<comment type="caution">
    <text evidence="2">The sequence shown here is derived from an EMBL/GenBank/DDBJ whole genome shotgun (WGS) entry which is preliminary data.</text>
</comment>